<name>A0A835S0I8_VANPL</name>
<dbReference type="GO" id="GO:0071555">
    <property type="term" value="P:cell wall organization"/>
    <property type="evidence" value="ECO:0007669"/>
    <property type="project" value="UniProtKB-KW"/>
</dbReference>
<dbReference type="PANTHER" id="PTHR32116:SF31">
    <property type="entry name" value="GALACTURONOSYLTRANSFERASE 8"/>
    <property type="match status" value="1"/>
</dbReference>
<evidence type="ECO:0000313" key="6">
    <source>
        <dbReference type="Proteomes" id="UP000639772"/>
    </source>
</evidence>
<evidence type="ECO:0000256" key="4">
    <source>
        <dbReference type="RuleBase" id="RU362027"/>
    </source>
</evidence>
<keyword evidence="4" id="KW-0333">Golgi apparatus</keyword>
<keyword evidence="4" id="KW-0472">Membrane</keyword>
<evidence type="ECO:0000256" key="1">
    <source>
        <dbReference type="ARBA" id="ARBA00004877"/>
    </source>
</evidence>
<dbReference type="EMBL" id="JADCNM010000002">
    <property type="protein sequence ID" value="KAG0494942.1"/>
    <property type="molecule type" value="Genomic_DNA"/>
</dbReference>
<dbReference type="AlphaFoldDB" id="A0A835S0I8"/>
<keyword evidence="4" id="KW-0961">Cell wall biogenesis/degradation</keyword>
<keyword evidence="3 4" id="KW-0808">Transferase</keyword>
<keyword evidence="4" id="KW-0812">Transmembrane</keyword>
<comment type="pathway">
    <text evidence="1 4">Glycan metabolism; pectin biosynthesis.</text>
</comment>
<dbReference type="GO" id="GO:0000139">
    <property type="term" value="C:Golgi membrane"/>
    <property type="evidence" value="ECO:0007669"/>
    <property type="project" value="UniProtKB-SubCell"/>
</dbReference>
<keyword evidence="4" id="KW-1133">Transmembrane helix</keyword>
<dbReference type="PANTHER" id="PTHR32116">
    <property type="entry name" value="GALACTURONOSYLTRANSFERASE 4-RELATED"/>
    <property type="match status" value="1"/>
</dbReference>
<reference evidence="5 6" key="1">
    <citation type="journal article" date="2020" name="Nat. Food">
        <title>A phased Vanilla planifolia genome enables genetic improvement of flavour and production.</title>
        <authorList>
            <person name="Hasing T."/>
            <person name="Tang H."/>
            <person name="Brym M."/>
            <person name="Khazi F."/>
            <person name="Huang T."/>
            <person name="Chambers A.H."/>
        </authorList>
    </citation>
    <scope>NUCLEOTIDE SEQUENCE [LARGE SCALE GENOMIC DNA]</scope>
    <source>
        <tissue evidence="5">Leaf</tissue>
    </source>
</reference>
<dbReference type="Pfam" id="PF01501">
    <property type="entry name" value="Glyco_transf_8"/>
    <property type="match status" value="1"/>
</dbReference>
<evidence type="ECO:0000313" key="5">
    <source>
        <dbReference type="EMBL" id="KAG0494942.1"/>
    </source>
</evidence>
<comment type="similarity">
    <text evidence="2 4">Belongs to the glycosyltransferase 8 family.</text>
</comment>
<keyword evidence="3 4" id="KW-0328">Glycosyltransferase</keyword>
<comment type="caution">
    <text evidence="5">The sequence shown here is derived from an EMBL/GenBank/DDBJ whole genome shotgun (WGS) entry which is preliminary data.</text>
</comment>
<dbReference type="GO" id="GO:0045489">
    <property type="term" value="P:pectin biosynthetic process"/>
    <property type="evidence" value="ECO:0007669"/>
    <property type="project" value="UniProtKB-UniPathway"/>
</dbReference>
<evidence type="ECO:0000256" key="3">
    <source>
        <dbReference type="ARBA" id="ARBA00022676"/>
    </source>
</evidence>
<dbReference type="CDD" id="cd06429">
    <property type="entry name" value="GT8_like_1"/>
    <property type="match status" value="1"/>
</dbReference>
<dbReference type="UniPathway" id="UPA00845"/>
<comment type="subcellular location">
    <subcellularLocation>
        <location evidence="4">Golgi apparatus membrane</location>
        <topology evidence="4">Single-pass type II membrane protein</topology>
    </subcellularLocation>
</comment>
<protein>
    <recommendedName>
        <fullName evidence="4">Hexosyltransferase</fullName>
        <ecNumber evidence="4">2.4.1.-</ecNumber>
    </recommendedName>
</protein>
<dbReference type="GO" id="GO:0047262">
    <property type="term" value="F:polygalacturonate 4-alpha-galacturonosyltransferase activity"/>
    <property type="evidence" value="ECO:0007669"/>
    <property type="project" value="InterPro"/>
</dbReference>
<dbReference type="OrthoDB" id="411524at2759"/>
<dbReference type="Gene3D" id="3.90.550.10">
    <property type="entry name" value="Spore Coat Polysaccharide Biosynthesis Protein SpsA, Chain A"/>
    <property type="match status" value="1"/>
</dbReference>
<dbReference type="InterPro" id="IPR029993">
    <property type="entry name" value="GAUT"/>
</dbReference>
<dbReference type="EC" id="2.4.1.-" evidence="4"/>
<sequence length="564" mass="64874">MGISAQTRHGISNRSSTFSLRFYAIICVVVSASLVASFLFLIPFHHSTTATSTFSFSSVPSSPDLRALGFPLLHRRVLAAKPDPLRLRVEQIRKQTTDHAALASAYASYARKLKLENSKQLRLFADVSRNFSLLISDHRHLLDPSHPVDESLLRRFEREVKDRIRAARALIADAKESFDNQLKIQKLKDTIFAVNEQLSKAKKQGAFSSLIAAKSIPKSLHCLSMRLMEERMAHPDRYADPDSPPPALEDPSLYHYAIFSDNVLAASVVLNSAVKNAKEPWKHAFHVVTDRMNLGAMQVMFKLKDYAGAHIEVRAFEDYKFLNSSYVPVLRQLESANLQRFYFENKLENATKDTTNMKFRNPKYLSMLNHLRFYLPEMYPKLHRILFLDDDIVVQKDLTGLWKIDMDGKVNGAVETCFGSFHRYAQYMNFSHPLIKAKFNPKACGWAYGMNFFDLDAWRKEKCTEQYHYWQNLNENRTLWKLGTLPPGLITFYSTTKPLDKSWHVLGLGYNPSISMDEIRNAAVVHFNGNMKPWLDIGMNQFRPLWTKYVDYDNDFIRLCNFGA</sequence>
<gene>
    <name evidence="5" type="ORF">HPP92_005936</name>
</gene>
<proteinExistence type="inferred from homology"/>
<accession>A0A835S0I8</accession>
<organism evidence="5 6">
    <name type="scientific">Vanilla planifolia</name>
    <name type="common">Vanilla</name>
    <dbReference type="NCBI Taxonomy" id="51239"/>
    <lineage>
        <taxon>Eukaryota</taxon>
        <taxon>Viridiplantae</taxon>
        <taxon>Streptophyta</taxon>
        <taxon>Embryophyta</taxon>
        <taxon>Tracheophyta</taxon>
        <taxon>Spermatophyta</taxon>
        <taxon>Magnoliopsida</taxon>
        <taxon>Liliopsida</taxon>
        <taxon>Asparagales</taxon>
        <taxon>Orchidaceae</taxon>
        <taxon>Vanilloideae</taxon>
        <taxon>Vanilleae</taxon>
        <taxon>Vanilla</taxon>
    </lineage>
</organism>
<dbReference type="InterPro" id="IPR029044">
    <property type="entry name" value="Nucleotide-diphossugar_trans"/>
</dbReference>
<dbReference type="InterPro" id="IPR002495">
    <property type="entry name" value="Glyco_trans_8"/>
</dbReference>
<evidence type="ECO:0000256" key="2">
    <source>
        <dbReference type="ARBA" id="ARBA00006351"/>
    </source>
</evidence>
<dbReference type="SUPFAM" id="SSF53448">
    <property type="entry name" value="Nucleotide-diphospho-sugar transferases"/>
    <property type="match status" value="1"/>
</dbReference>
<feature type="transmembrane region" description="Helical" evidence="4">
    <location>
        <begin position="20"/>
        <end position="42"/>
    </location>
</feature>
<dbReference type="Proteomes" id="UP000639772">
    <property type="component" value="Unassembled WGS sequence"/>
</dbReference>